<proteinExistence type="predicted"/>
<dbReference type="EMBL" id="LWDF02002556">
    <property type="protein sequence ID" value="KAE8235807.1"/>
    <property type="molecule type" value="Genomic_DNA"/>
</dbReference>
<feature type="region of interest" description="Disordered" evidence="1">
    <location>
        <begin position="225"/>
        <end position="300"/>
    </location>
</feature>
<reference evidence="2" key="1">
    <citation type="submission" date="2016-04" db="EMBL/GenBank/DDBJ databases">
        <authorList>
            <person name="Nguyen H.D."/>
            <person name="Samba Siva P."/>
            <person name="Cullis J."/>
            <person name="Levesque C.A."/>
            <person name="Hambleton S."/>
        </authorList>
    </citation>
    <scope>NUCLEOTIDE SEQUENCE</scope>
    <source>
        <strain evidence="2">DAOMC 236416</strain>
    </source>
</reference>
<evidence type="ECO:0000313" key="2">
    <source>
        <dbReference type="EMBL" id="KAE8235807.1"/>
    </source>
</evidence>
<keyword evidence="3" id="KW-1185">Reference proteome</keyword>
<dbReference type="AlphaFoldDB" id="A0A177TJF5"/>
<protein>
    <submittedName>
        <fullName evidence="2">Uncharacterized protein</fullName>
    </submittedName>
</protein>
<dbReference type="Proteomes" id="UP000077521">
    <property type="component" value="Unassembled WGS sequence"/>
</dbReference>
<comment type="caution">
    <text evidence="2">The sequence shown here is derived from an EMBL/GenBank/DDBJ whole genome shotgun (WGS) entry which is preliminary data.</text>
</comment>
<reference evidence="2" key="2">
    <citation type="journal article" date="2019" name="IMA Fungus">
        <title>Genome sequencing and comparison of five Tilletia species to identify candidate genes for the detection of regulated species infecting wheat.</title>
        <authorList>
            <person name="Nguyen H.D.T."/>
            <person name="Sultana T."/>
            <person name="Kesanakurti P."/>
            <person name="Hambleton S."/>
        </authorList>
    </citation>
    <scope>NUCLEOTIDE SEQUENCE</scope>
    <source>
        <strain evidence="2">DAOMC 236416</strain>
    </source>
</reference>
<gene>
    <name evidence="2" type="ORF">A4X13_0g9371</name>
</gene>
<name>A0A177TJF5_9BASI</name>
<organism evidence="2 3">
    <name type="scientific">Tilletia indica</name>
    <dbReference type="NCBI Taxonomy" id="43049"/>
    <lineage>
        <taxon>Eukaryota</taxon>
        <taxon>Fungi</taxon>
        <taxon>Dikarya</taxon>
        <taxon>Basidiomycota</taxon>
        <taxon>Ustilaginomycotina</taxon>
        <taxon>Exobasidiomycetes</taxon>
        <taxon>Tilletiales</taxon>
        <taxon>Tilletiaceae</taxon>
        <taxon>Tilletia</taxon>
    </lineage>
</organism>
<evidence type="ECO:0000313" key="3">
    <source>
        <dbReference type="Proteomes" id="UP000077521"/>
    </source>
</evidence>
<evidence type="ECO:0000256" key="1">
    <source>
        <dbReference type="SAM" id="MobiDB-lite"/>
    </source>
</evidence>
<accession>A0A177TJF5</accession>
<dbReference type="OrthoDB" id="3398132at2759"/>
<sequence length="300" mass="31893">MTQPTSPTRIIKWPTYLSVTTDALLTIHESDGCVHSMDATIFDAEDKAITAKLSVWSRVPPAEGATLLTGVAMATKPIRFAVPDAANMRAVPEEFDGTDPSKPSLPPAAPYMSGIAVVKSVGPTRKTGVLAGYVFIGKAIGWVVFELEVAFEDTPQWTAWTIAAPRSLVTFDAVMARVDEDGTIHANLRRMSYICEAHRVLLQSLGIGGNGVPSDRAARIAEFRQNAAKTKRTRNDDPSDAQENGGGTSSGSSSTAARPTTPTRSPTKKAALDRPSSPVPTQGLRTRARVDPARAEPAAA</sequence>
<feature type="compositionally biased region" description="Low complexity" evidence="1">
    <location>
        <begin position="250"/>
        <end position="269"/>
    </location>
</feature>